<dbReference type="GO" id="GO:0007059">
    <property type="term" value="P:chromosome segregation"/>
    <property type="evidence" value="ECO:0007669"/>
    <property type="project" value="TreeGrafter"/>
</dbReference>
<protein>
    <submittedName>
        <fullName evidence="4">ParB-like partition protein</fullName>
    </submittedName>
</protein>
<evidence type="ECO:0000313" key="5">
    <source>
        <dbReference type="Proteomes" id="UP000054977"/>
    </source>
</evidence>
<proteinExistence type="inferred from homology"/>
<dbReference type="RefSeq" id="WP_087668588.1">
    <property type="nucleotide sequence ID" value="NZ_FCNW02000020.1"/>
</dbReference>
<feature type="compositionally biased region" description="Basic and acidic residues" evidence="2">
    <location>
        <begin position="1"/>
        <end position="22"/>
    </location>
</feature>
<dbReference type="NCBIfam" id="TIGR00180">
    <property type="entry name" value="parB_part"/>
    <property type="match status" value="1"/>
</dbReference>
<dbReference type="OrthoDB" id="8702972at2"/>
<evidence type="ECO:0000256" key="2">
    <source>
        <dbReference type="SAM" id="MobiDB-lite"/>
    </source>
</evidence>
<feature type="region of interest" description="Disordered" evidence="2">
    <location>
        <begin position="1"/>
        <end position="33"/>
    </location>
</feature>
<dbReference type="AlphaFoldDB" id="A0A158HUP8"/>
<dbReference type="STRING" id="326474.AWB65_03788"/>
<accession>A0A158HUP8</accession>
<dbReference type="GO" id="GO:0005694">
    <property type="term" value="C:chromosome"/>
    <property type="evidence" value="ECO:0007669"/>
    <property type="project" value="TreeGrafter"/>
</dbReference>
<keyword evidence="5" id="KW-1185">Reference proteome</keyword>
<evidence type="ECO:0000259" key="3">
    <source>
        <dbReference type="SMART" id="SM00470"/>
    </source>
</evidence>
<name>A0A158HUP8_9BURK</name>
<comment type="caution">
    <text evidence="4">The sequence shown here is derived from an EMBL/GenBank/DDBJ whole genome shotgun (WGS) entry which is preliminary data.</text>
</comment>
<sequence>MSSLRDRMMSKTAEVRAAKDIQLDPQQEKSVSPRTAPGMAAALATAQQRIVQLEKAGSASEAMVSEIVPNPWQPRQVFNDAKLAQLAESIREAGLVQPIVVRRAGAVYQIVAGERRWRAHKMIGKDTIKTLVVDLSDEEMAMLALVENVAREDLCDYEISRSIRRTEKEFPNRKRMAEALGISRSELYRYLSFGELPEFVVQDLDVQPRLLGATAAESVVSALRGQNDGALGTARGLWSQVVSGDLDQLKLGKAIKHALAGDGKTIAGVSDRNIDKIFAGGAHAGSITKDSVGLTVKIKAGMLTADKEKQIRELVARLFSDGEES</sequence>
<evidence type="ECO:0000313" key="4">
    <source>
        <dbReference type="EMBL" id="SAL47420.1"/>
    </source>
</evidence>
<feature type="domain" description="ParB-like N-terminal" evidence="3">
    <location>
        <begin position="60"/>
        <end position="149"/>
    </location>
</feature>
<dbReference type="Pfam" id="PF02195">
    <property type="entry name" value="ParB_N"/>
    <property type="match status" value="1"/>
</dbReference>
<dbReference type="Proteomes" id="UP000054977">
    <property type="component" value="Unassembled WGS sequence"/>
</dbReference>
<dbReference type="CDD" id="cd16393">
    <property type="entry name" value="SPO0J_N"/>
    <property type="match status" value="1"/>
</dbReference>
<dbReference type="PANTHER" id="PTHR33375:SF1">
    <property type="entry name" value="CHROMOSOME-PARTITIONING PROTEIN PARB-RELATED"/>
    <property type="match status" value="1"/>
</dbReference>
<dbReference type="PANTHER" id="PTHR33375">
    <property type="entry name" value="CHROMOSOME-PARTITIONING PROTEIN PARB-RELATED"/>
    <property type="match status" value="1"/>
</dbReference>
<dbReference type="InterPro" id="IPR003115">
    <property type="entry name" value="ParB_N"/>
</dbReference>
<evidence type="ECO:0000256" key="1">
    <source>
        <dbReference type="ARBA" id="ARBA00006295"/>
    </source>
</evidence>
<dbReference type="GO" id="GO:0003677">
    <property type="term" value="F:DNA binding"/>
    <property type="evidence" value="ECO:0007669"/>
    <property type="project" value="InterPro"/>
</dbReference>
<organism evidence="4 5">
    <name type="scientific">Caballeronia humi</name>
    <dbReference type="NCBI Taxonomy" id="326474"/>
    <lineage>
        <taxon>Bacteria</taxon>
        <taxon>Pseudomonadati</taxon>
        <taxon>Pseudomonadota</taxon>
        <taxon>Betaproteobacteria</taxon>
        <taxon>Burkholderiales</taxon>
        <taxon>Burkholderiaceae</taxon>
        <taxon>Caballeronia</taxon>
    </lineage>
</organism>
<gene>
    <name evidence="4" type="ORF">AWB65_03788</name>
</gene>
<dbReference type="InterPro" id="IPR050336">
    <property type="entry name" value="Chromosome_partition/occlusion"/>
</dbReference>
<dbReference type="Gene3D" id="1.10.10.2830">
    <property type="match status" value="1"/>
</dbReference>
<comment type="similarity">
    <text evidence="1">Belongs to the ParB family.</text>
</comment>
<feature type="compositionally biased region" description="Polar residues" evidence="2">
    <location>
        <begin position="24"/>
        <end position="33"/>
    </location>
</feature>
<dbReference type="EMBL" id="FCNW02000020">
    <property type="protein sequence ID" value="SAL47420.1"/>
    <property type="molecule type" value="Genomic_DNA"/>
</dbReference>
<dbReference type="Gene3D" id="3.90.1530.10">
    <property type="entry name" value="Conserved hypothetical protein from pyrococcus furiosus pfu- 392566-001, ParB domain"/>
    <property type="match status" value="1"/>
</dbReference>
<dbReference type="SUPFAM" id="SSF109709">
    <property type="entry name" value="KorB DNA-binding domain-like"/>
    <property type="match status" value="1"/>
</dbReference>
<dbReference type="SMART" id="SM00470">
    <property type="entry name" value="ParB"/>
    <property type="match status" value="1"/>
</dbReference>
<dbReference type="InterPro" id="IPR036086">
    <property type="entry name" value="ParB/Sulfiredoxin_sf"/>
</dbReference>
<dbReference type="InterPro" id="IPR004437">
    <property type="entry name" value="ParB/RepB/Spo0J"/>
</dbReference>
<dbReference type="SUPFAM" id="SSF110849">
    <property type="entry name" value="ParB/Sulfiredoxin"/>
    <property type="match status" value="1"/>
</dbReference>
<reference evidence="4" key="1">
    <citation type="submission" date="2016-01" db="EMBL/GenBank/DDBJ databases">
        <authorList>
            <person name="Peeters C."/>
        </authorList>
    </citation>
    <scope>NUCLEOTIDE SEQUENCE [LARGE SCALE GENOMIC DNA]</scope>
    <source>
        <strain evidence="4">LMG 22934</strain>
    </source>
</reference>